<dbReference type="Pfam" id="PF04061">
    <property type="entry name" value="ORMDL"/>
    <property type="match status" value="1"/>
</dbReference>
<evidence type="ECO:0000256" key="4">
    <source>
        <dbReference type="ARBA" id="ARBA00023136"/>
    </source>
</evidence>
<accession>A0A453DVI4</accession>
<feature type="compositionally biased region" description="Basic residues" evidence="5">
    <location>
        <begin position="1"/>
        <end position="11"/>
    </location>
</feature>
<dbReference type="AlphaFoldDB" id="A0A453DVI4"/>
<dbReference type="InterPro" id="IPR007203">
    <property type="entry name" value="ORMDL"/>
</dbReference>
<evidence type="ECO:0000256" key="5">
    <source>
        <dbReference type="SAM" id="MobiDB-lite"/>
    </source>
</evidence>
<proteinExistence type="predicted"/>
<evidence type="ECO:0000256" key="3">
    <source>
        <dbReference type="ARBA" id="ARBA00022989"/>
    </source>
</evidence>
<dbReference type="EnsemblPlants" id="AET3Gv20117900.3">
    <property type="protein sequence ID" value="AET3Gv20117900.3"/>
    <property type="gene ID" value="AET3Gv20117900"/>
</dbReference>
<comment type="subcellular location">
    <subcellularLocation>
        <location evidence="1">Membrane</location>
        <topology evidence="1">Multi-pass membrane protein</topology>
    </subcellularLocation>
</comment>
<dbReference type="PANTHER" id="PTHR12665">
    <property type="entry name" value="ORMDL PROTEINS"/>
    <property type="match status" value="1"/>
</dbReference>
<reference evidence="7" key="4">
    <citation type="submission" date="2019-03" db="UniProtKB">
        <authorList>
            <consortium name="EnsemblPlants"/>
        </authorList>
    </citation>
    <scope>IDENTIFICATION</scope>
</reference>
<keyword evidence="4 6" id="KW-0472">Membrane</keyword>
<evidence type="ECO:0000313" key="7">
    <source>
        <dbReference type="EnsemblPlants" id="AET3Gv20117900.3"/>
    </source>
</evidence>
<dbReference type="Gramene" id="AET3Gv20117900.3">
    <property type="protein sequence ID" value="AET3Gv20117900.3"/>
    <property type="gene ID" value="AET3Gv20117900"/>
</dbReference>
<keyword evidence="8" id="KW-1185">Reference proteome</keyword>
<sequence length="174" mass="19673">LRHRRPRRRRPSPLSPYLHTAHEGGRAAPNRSEQQLPDPDREGPQIVTFLRPLNPLCRPTPQLPGRRAGREEPPPRSTRTGRARGSMAKLYMQAVPPLDLNKNTEWFMYLGVWTTHIFILFVSWLLILSIFGCTPSMAWTLVNLGHFAVPASPPPPLSPSLTRPRLLKALIDSV</sequence>
<feature type="transmembrane region" description="Helical" evidence="6">
    <location>
        <begin position="106"/>
        <end position="131"/>
    </location>
</feature>
<dbReference type="STRING" id="200361.A0A453DVI4"/>
<evidence type="ECO:0000256" key="6">
    <source>
        <dbReference type="SAM" id="Phobius"/>
    </source>
</evidence>
<dbReference type="Proteomes" id="UP000015105">
    <property type="component" value="Chromosome 3D"/>
</dbReference>
<organism evidence="7 8">
    <name type="scientific">Aegilops tauschii subsp. strangulata</name>
    <name type="common">Goatgrass</name>
    <dbReference type="NCBI Taxonomy" id="200361"/>
    <lineage>
        <taxon>Eukaryota</taxon>
        <taxon>Viridiplantae</taxon>
        <taxon>Streptophyta</taxon>
        <taxon>Embryophyta</taxon>
        <taxon>Tracheophyta</taxon>
        <taxon>Spermatophyta</taxon>
        <taxon>Magnoliopsida</taxon>
        <taxon>Liliopsida</taxon>
        <taxon>Poales</taxon>
        <taxon>Poaceae</taxon>
        <taxon>BOP clade</taxon>
        <taxon>Pooideae</taxon>
        <taxon>Triticodae</taxon>
        <taxon>Triticeae</taxon>
        <taxon>Triticinae</taxon>
        <taxon>Aegilops</taxon>
    </lineage>
</organism>
<evidence type="ECO:0000256" key="2">
    <source>
        <dbReference type="ARBA" id="ARBA00022692"/>
    </source>
</evidence>
<reference evidence="7" key="3">
    <citation type="journal article" date="2017" name="Nature">
        <title>Genome sequence of the progenitor of the wheat D genome Aegilops tauschii.</title>
        <authorList>
            <person name="Luo M.C."/>
            <person name="Gu Y.Q."/>
            <person name="Puiu D."/>
            <person name="Wang H."/>
            <person name="Twardziok S.O."/>
            <person name="Deal K.R."/>
            <person name="Huo N."/>
            <person name="Zhu T."/>
            <person name="Wang L."/>
            <person name="Wang Y."/>
            <person name="McGuire P.E."/>
            <person name="Liu S."/>
            <person name="Long H."/>
            <person name="Ramasamy R.K."/>
            <person name="Rodriguez J.C."/>
            <person name="Van S.L."/>
            <person name="Yuan L."/>
            <person name="Wang Z."/>
            <person name="Xia Z."/>
            <person name="Xiao L."/>
            <person name="Anderson O.D."/>
            <person name="Ouyang S."/>
            <person name="Liang Y."/>
            <person name="Zimin A.V."/>
            <person name="Pertea G."/>
            <person name="Qi P."/>
            <person name="Bennetzen J.L."/>
            <person name="Dai X."/>
            <person name="Dawson M.W."/>
            <person name="Muller H.G."/>
            <person name="Kugler K."/>
            <person name="Rivarola-Duarte L."/>
            <person name="Spannagl M."/>
            <person name="Mayer K.F.X."/>
            <person name="Lu F.H."/>
            <person name="Bevan M.W."/>
            <person name="Leroy P."/>
            <person name="Li P."/>
            <person name="You F.M."/>
            <person name="Sun Q."/>
            <person name="Liu Z."/>
            <person name="Lyons E."/>
            <person name="Wicker T."/>
            <person name="Salzberg S.L."/>
            <person name="Devos K.M."/>
            <person name="Dvorak J."/>
        </authorList>
    </citation>
    <scope>NUCLEOTIDE SEQUENCE [LARGE SCALE GENOMIC DNA]</scope>
    <source>
        <strain evidence="7">cv. AL8/78</strain>
    </source>
</reference>
<keyword evidence="3 6" id="KW-1133">Transmembrane helix</keyword>
<name>A0A453DVI4_AEGTS</name>
<feature type="region of interest" description="Disordered" evidence="5">
    <location>
        <begin position="1"/>
        <end position="83"/>
    </location>
</feature>
<reference evidence="8" key="2">
    <citation type="journal article" date="2017" name="Nat. Plants">
        <title>The Aegilops tauschii genome reveals multiple impacts of transposons.</title>
        <authorList>
            <person name="Zhao G."/>
            <person name="Zou C."/>
            <person name="Li K."/>
            <person name="Wang K."/>
            <person name="Li T."/>
            <person name="Gao L."/>
            <person name="Zhang X."/>
            <person name="Wang H."/>
            <person name="Yang Z."/>
            <person name="Liu X."/>
            <person name="Jiang W."/>
            <person name="Mao L."/>
            <person name="Kong X."/>
            <person name="Jiao Y."/>
            <person name="Jia J."/>
        </authorList>
    </citation>
    <scope>NUCLEOTIDE SEQUENCE [LARGE SCALE GENOMIC DNA]</scope>
    <source>
        <strain evidence="8">cv. AL8/78</strain>
    </source>
</reference>
<keyword evidence="2 6" id="KW-0812">Transmembrane</keyword>
<reference evidence="7" key="5">
    <citation type="journal article" date="2021" name="G3 (Bethesda)">
        <title>Aegilops tauschii genome assembly Aet v5.0 features greater sequence contiguity and improved annotation.</title>
        <authorList>
            <person name="Wang L."/>
            <person name="Zhu T."/>
            <person name="Rodriguez J.C."/>
            <person name="Deal K.R."/>
            <person name="Dubcovsky J."/>
            <person name="McGuire P.E."/>
            <person name="Lux T."/>
            <person name="Spannagl M."/>
            <person name="Mayer K.F.X."/>
            <person name="Baldrich P."/>
            <person name="Meyers B.C."/>
            <person name="Huo N."/>
            <person name="Gu Y.Q."/>
            <person name="Zhou H."/>
            <person name="Devos K.M."/>
            <person name="Bennetzen J.L."/>
            <person name="Unver T."/>
            <person name="Budak H."/>
            <person name="Gulick P.J."/>
            <person name="Galiba G."/>
            <person name="Kalapos B."/>
            <person name="Nelson D.R."/>
            <person name="Li P."/>
            <person name="You F.M."/>
            <person name="Luo M.C."/>
            <person name="Dvorak J."/>
        </authorList>
    </citation>
    <scope>NUCLEOTIDE SEQUENCE [LARGE SCALE GENOMIC DNA]</scope>
    <source>
        <strain evidence="7">cv. AL8/78</strain>
    </source>
</reference>
<reference evidence="8" key="1">
    <citation type="journal article" date="2014" name="Science">
        <title>Ancient hybridizations among the ancestral genomes of bread wheat.</title>
        <authorList>
            <consortium name="International Wheat Genome Sequencing Consortium,"/>
            <person name="Marcussen T."/>
            <person name="Sandve S.R."/>
            <person name="Heier L."/>
            <person name="Spannagl M."/>
            <person name="Pfeifer M."/>
            <person name="Jakobsen K.S."/>
            <person name="Wulff B.B."/>
            <person name="Steuernagel B."/>
            <person name="Mayer K.F."/>
            <person name="Olsen O.A."/>
        </authorList>
    </citation>
    <scope>NUCLEOTIDE SEQUENCE [LARGE SCALE GENOMIC DNA]</scope>
    <source>
        <strain evidence="8">cv. AL8/78</strain>
    </source>
</reference>
<evidence type="ECO:0000313" key="8">
    <source>
        <dbReference type="Proteomes" id="UP000015105"/>
    </source>
</evidence>
<evidence type="ECO:0000256" key="1">
    <source>
        <dbReference type="ARBA" id="ARBA00004141"/>
    </source>
</evidence>
<protein>
    <submittedName>
        <fullName evidence="7">Uncharacterized protein</fullName>
    </submittedName>
</protein>
<dbReference type="GO" id="GO:0005789">
    <property type="term" value="C:endoplasmic reticulum membrane"/>
    <property type="evidence" value="ECO:0007669"/>
    <property type="project" value="InterPro"/>
</dbReference>